<evidence type="ECO:0000256" key="13">
    <source>
        <dbReference type="ARBA" id="ARBA00023128"/>
    </source>
</evidence>
<evidence type="ECO:0000256" key="5">
    <source>
        <dbReference type="ARBA" id="ARBA00022448"/>
    </source>
</evidence>
<evidence type="ECO:0000256" key="11">
    <source>
        <dbReference type="ARBA" id="ARBA00023027"/>
    </source>
</evidence>
<keyword evidence="10 17" id="KW-1133">Transmembrane helix</keyword>
<evidence type="ECO:0000256" key="8">
    <source>
        <dbReference type="ARBA" id="ARBA00022967"/>
    </source>
</evidence>
<evidence type="ECO:0000256" key="14">
    <source>
        <dbReference type="ARBA" id="ARBA00023136"/>
    </source>
</evidence>
<evidence type="ECO:0000256" key="2">
    <source>
        <dbReference type="ARBA" id="ARBA00010519"/>
    </source>
</evidence>
<dbReference type="GeneID" id="33195052"/>
<dbReference type="EMBL" id="AB661665">
    <property type="protein sequence ID" value="BAX77918.1"/>
    <property type="molecule type" value="Genomic_DNA"/>
</dbReference>
<dbReference type="Gene3D" id="1.10.287.3510">
    <property type="match status" value="1"/>
</dbReference>
<feature type="transmembrane region" description="Helical" evidence="17">
    <location>
        <begin position="29"/>
        <end position="49"/>
    </location>
</feature>
<keyword evidence="9 17" id="KW-0249">Electron transport</keyword>
<keyword evidence="7 17" id="KW-0812">Transmembrane</keyword>
<keyword evidence="17" id="KW-0999">Mitochondrion inner membrane</keyword>
<evidence type="ECO:0000313" key="18">
    <source>
        <dbReference type="EMBL" id="BAX77918.1"/>
    </source>
</evidence>
<dbReference type="Pfam" id="PF00420">
    <property type="entry name" value="Oxidored_q2"/>
    <property type="match status" value="1"/>
</dbReference>
<geneLocation type="mitochondrion" evidence="18"/>
<comment type="catalytic activity">
    <reaction evidence="16">
        <text>a ubiquinone + NADH + 5 H(+)(in) = a ubiquinol + NAD(+) + 4 H(+)(out)</text>
        <dbReference type="Rhea" id="RHEA:29091"/>
        <dbReference type="Rhea" id="RHEA-COMP:9565"/>
        <dbReference type="Rhea" id="RHEA-COMP:9566"/>
        <dbReference type="ChEBI" id="CHEBI:15378"/>
        <dbReference type="ChEBI" id="CHEBI:16389"/>
        <dbReference type="ChEBI" id="CHEBI:17976"/>
        <dbReference type="ChEBI" id="CHEBI:57540"/>
        <dbReference type="ChEBI" id="CHEBI:57945"/>
        <dbReference type="EC" id="7.1.1.2"/>
    </reaction>
    <physiologicalReaction direction="left-to-right" evidence="16">
        <dbReference type="Rhea" id="RHEA:29092"/>
    </physiologicalReaction>
</comment>
<dbReference type="RefSeq" id="YP_009388932.1">
    <property type="nucleotide sequence ID" value="NC_035151.1"/>
</dbReference>
<protein>
    <recommendedName>
        <fullName evidence="4 17">NADH-ubiquinone oxidoreductase chain 4L</fullName>
        <ecNumber evidence="3 17">7.1.1.2</ecNumber>
    </recommendedName>
</protein>
<accession>A0A1Y1CC40</accession>
<dbReference type="InterPro" id="IPR001133">
    <property type="entry name" value="NADH_UbQ_OxRdtase_chain4L/K"/>
</dbReference>
<keyword evidence="11 17" id="KW-0520">NAD</keyword>
<evidence type="ECO:0000256" key="3">
    <source>
        <dbReference type="ARBA" id="ARBA00012944"/>
    </source>
</evidence>
<dbReference type="GO" id="GO:0005743">
    <property type="term" value="C:mitochondrial inner membrane"/>
    <property type="evidence" value="ECO:0007669"/>
    <property type="project" value="UniProtKB-SubCell"/>
</dbReference>
<gene>
    <name evidence="18" type="primary">ND4L</name>
</gene>
<keyword evidence="6 17" id="KW-0679">Respiratory chain</keyword>
<evidence type="ECO:0000256" key="17">
    <source>
        <dbReference type="RuleBase" id="RU004419"/>
    </source>
</evidence>
<keyword evidence="12 17" id="KW-0830">Ubiquinone</keyword>
<name>A0A1Y1CC40_CYRSA</name>
<dbReference type="GO" id="GO:0030964">
    <property type="term" value="C:NADH dehydrogenase complex"/>
    <property type="evidence" value="ECO:0007669"/>
    <property type="project" value="TreeGrafter"/>
</dbReference>
<reference evidence="18" key="1">
    <citation type="submission" date="2011-08" db="EMBL/GenBank/DDBJ databases">
        <title>complete mitochondrial genome of Cyrtopodion scabrum.</title>
        <authorList>
            <person name="Miura S."/>
            <person name="Kumazawa Y."/>
        </authorList>
    </citation>
    <scope>NUCLEOTIDE SEQUENCE</scope>
    <source>
        <strain evidence="18">Csca1</strain>
        <tissue evidence="18">Muscle tissue</tissue>
    </source>
</reference>
<organism evidence="18">
    <name type="scientific">Cyrtopodion scabrum</name>
    <name type="common">Rough-tailed gecko</name>
    <name type="synonym">Stenodactylus scaber</name>
    <dbReference type="NCBI Taxonomy" id="303590"/>
    <lineage>
        <taxon>Eukaryota</taxon>
        <taxon>Metazoa</taxon>
        <taxon>Chordata</taxon>
        <taxon>Craniata</taxon>
        <taxon>Vertebrata</taxon>
        <taxon>Euteleostomi</taxon>
        <taxon>Lepidosauria</taxon>
        <taxon>Squamata</taxon>
        <taxon>Bifurcata</taxon>
        <taxon>Gekkota</taxon>
        <taxon>Gekkonidae</taxon>
        <taxon>Gekkoninae</taxon>
        <taxon>Cyrtopodion</taxon>
    </lineage>
</organism>
<dbReference type="GO" id="GO:0042773">
    <property type="term" value="P:ATP synthesis coupled electron transport"/>
    <property type="evidence" value="ECO:0007669"/>
    <property type="project" value="UniProtKB-UniRule"/>
</dbReference>
<comment type="subcellular location">
    <subcellularLocation>
        <location evidence="17">Mitochondrion inner membrane</location>
        <topology evidence="17">Multi-pass membrane protein</topology>
    </subcellularLocation>
    <subcellularLocation>
        <location evidence="1">Mitochondrion membrane</location>
        <topology evidence="1">Multi-pass membrane protein</topology>
    </subcellularLocation>
</comment>
<dbReference type="CTD" id="4539"/>
<evidence type="ECO:0000256" key="12">
    <source>
        <dbReference type="ARBA" id="ARBA00023075"/>
    </source>
</evidence>
<evidence type="ECO:0000256" key="1">
    <source>
        <dbReference type="ARBA" id="ARBA00004225"/>
    </source>
</evidence>
<sequence length="98" mass="10434">MALLKFTTYTAFTLSLTGLALYRKHLVSALLCLEGLMISLFTTLATISQTLATATTMTQPIIMLTLSACEAGAGLGILVASSRTHASDHMKNLNLLKC</sequence>
<evidence type="ECO:0000256" key="9">
    <source>
        <dbReference type="ARBA" id="ARBA00022982"/>
    </source>
</evidence>
<dbReference type="EC" id="7.1.1.2" evidence="3 17"/>
<dbReference type="PANTHER" id="PTHR11434:SF0">
    <property type="entry name" value="NADH-UBIQUINONE OXIDOREDUCTASE CHAIN 4L"/>
    <property type="match status" value="1"/>
</dbReference>
<dbReference type="PANTHER" id="PTHR11434">
    <property type="entry name" value="NADH-UBIQUINONE OXIDOREDUCTASE SUBUNIT ND4L"/>
    <property type="match status" value="1"/>
</dbReference>
<keyword evidence="13 17" id="KW-0496">Mitochondrion</keyword>
<comment type="similarity">
    <text evidence="2 17">Belongs to the complex I subunit 4L family.</text>
</comment>
<proteinExistence type="inferred from homology"/>
<dbReference type="AlphaFoldDB" id="A0A1Y1CC40"/>
<evidence type="ECO:0000256" key="4">
    <source>
        <dbReference type="ARBA" id="ARBA00016612"/>
    </source>
</evidence>
<evidence type="ECO:0000256" key="10">
    <source>
        <dbReference type="ARBA" id="ARBA00022989"/>
    </source>
</evidence>
<evidence type="ECO:0000256" key="15">
    <source>
        <dbReference type="ARBA" id="ARBA00043911"/>
    </source>
</evidence>
<evidence type="ECO:0000256" key="6">
    <source>
        <dbReference type="ARBA" id="ARBA00022660"/>
    </source>
</evidence>
<feature type="transmembrane region" description="Helical" evidence="17">
    <location>
        <begin position="61"/>
        <end position="81"/>
    </location>
</feature>
<evidence type="ECO:0000256" key="7">
    <source>
        <dbReference type="ARBA" id="ARBA00022692"/>
    </source>
</evidence>
<dbReference type="GO" id="GO:0008137">
    <property type="term" value="F:NADH dehydrogenase (ubiquinone) activity"/>
    <property type="evidence" value="ECO:0007669"/>
    <property type="project" value="UniProtKB-EC"/>
</dbReference>
<dbReference type="GO" id="GO:0016651">
    <property type="term" value="F:oxidoreductase activity, acting on NAD(P)H"/>
    <property type="evidence" value="ECO:0007669"/>
    <property type="project" value="InterPro"/>
</dbReference>
<dbReference type="InterPro" id="IPR039428">
    <property type="entry name" value="NUOK/Mnh_C1-like"/>
</dbReference>
<keyword evidence="5 17" id="KW-0813">Transport</keyword>
<keyword evidence="8 17" id="KW-1278">Translocase</keyword>
<keyword evidence="14 17" id="KW-0472">Membrane</keyword>
<comment type="function">
    <text evidence="15">Core subunit of the mitochondrial membrane respiratory chain NADH dehydrogenase (Complex I) which catalyzes electron transfer from NADH through the respiratory chain, using ubiquinone as an electron acceptor. Part of the enzyme membrane arm which is embedded in the lipid bilayer and involved in proton translocation.</text>
</comment>
<evidence type="ECO:0000256" key="16">
    <source>
        <dbReference type="ARBA" id="ARBA00048769"/>
    </source>
</evidence>